<dbReference type="EMBL" id="JAJSPL020000011">
    <property type="protein sequence ID" value="KAK7744054.1"/>
    <property type="molecule type" value="Genomic_DNA"/>
</dbReference>
<dbReference type="AlphaFoldDB" id="A0AAN9U9C3"/>
<feature type="region of interest" description="Disordered" evidence="1">
    <location>
        <begin position="588"/>
        <end position="609"/>
    </location>
</feature>
<proteinExistence type="predicted"/>
<evidence type="ECO:0000259" key="2">
    <source>
        <dbReference type="Pfam" id="PF12770"/>
    </source>
</evidence>
<keyword evidence="4" id="KW-1185">Reference proteome</keyword>
<accession>A0AAN9U9C3</accession>
<sequence length="642" mass="72209">MTRTSDSEFLDHAIWIAEEVIDDTMDDDPQRADRLNNLGSYLYERFKVTDSRNDLGKSMAHYQTALHHVASATISRINAGRGLLKCCAAVLDWPQAYQAAATAIQMIPRLTSKLPLNRDRQDTLSQLAGLASDAAAVALHAGEGEVAALRCLEQGRSLLQTFLDRTESEVLQLKSSHPELAEEFIRLRDGLEATTAQVTDLKIQTTQRRASDDELDALVQKIRQQIGFEGFLRETSELEFREAAADGPLIVINPSEYGLHAVLIEEHRIRSMALPSTSMSELMERIESDDLDSQNSLEWLWKAVTEPILNFLDIREATGNDCDLPRVWWIPMGVMSIVPLHAAGRHFPGSTDTVLDRVVSSYSSSIKMLSFSRRRAVTRPSSPPVREKALLVAMAQTRGYSALRSASQEISVLRDLCKQMDLVPIEPRPQKREVLSHLSDCKIFHFAGHGYTDDHDPSQSSLLLEDLPLSLATLQETNLRERAPFMAYLSACGTGLVRHERFFDESLHLISGYQMAGFRHVVGTLWRVDDEISAEMAILTYEGLRDGKLADSSVCRGLHRATREMRNRWLRKHTMQYGAKRDMTEISRAAKRHDSSTPARDGNQEQPLLSRTIVADDSEDEEELQVYNTAPVKWVPYVHYGV</sequence>
<organism evidence="3 4">
    <name type="scientific">Cytospora paraplurivora</name>
    <dbReference type="NCBI Taxonomy" id="2898453"/>
    <lineage>
        <taxon>Eukaryota</taxon>
        <taxon>Fungi</taxon>
        <taxon>Dikarya</taxon>
        <taxon>Ascomycota</taxon>
        <taxon>Pezizomycotina</taxon>
        <taxon>Sordariomycetes</taxon>
        <taxon>Sordariomycetidae</taxon>
        <taxon>Diaporthales</taxon>
        <taxon>Cytosporaceae</taxon>
        <taxon>Cytospora</taxon>
    </lineage>
</organism>
<dbReference type="InterPro" id="IPR024983">
    <property type="entry name" value="CHAT_dom"/>
</dbReference>
<evidence type="ECO:0000256" key="1">
    <source>
        <dbReference type="SAM" id="MobiDB-lite"/>
    </source>
</evidence>
<evidence type="ECO:0000313" key="3">
    <source>
        <dbReference type="EMBL" id="KAK7744054.1"/>
    </source>
</evidence>
<dbReference type="Pfam" id="PF12770">
    <property type="entry name" value="CHAT"/>
    <property type="match status" value="1"/>
</dbReference>
<gene>
    <name evidence="3" type="ORF">SLS53_003571</name>
</gene>
<protein>
    <recommendedName>
        <fullName evidence="2">CHAT domain-containing protein</fullName>
    </recommendedName>
</protein>
<feature type="domain" description="CHAT" evidence="2">
    <location>
        <begin position="295"/>
        <end position="641"/>
    </location>
</feature>
<reference evidence="3 4" key="1">
    <citation type="journal article" date="2023" name="PLoS ONE">
        <title>Cytospora paraplurivora sp. nov. isolated from orchards with fruit tree decline syndrome in Ontario, Canada.</title>
        <authorList>
            <person name="Ilyukhin E."/>
            <person name="Nguyen H.D.T."/>
            <person name="Castle A.J."/>
            <person name="Ellouze W."/>
        </authorList>
    </citation>
    <scope>NUCLEOTIDE SEQUENCE [LARGE SCALE GENOMIC DNA]</scope>
    <source>
        <strain evidence="3 4">FDS-564</strain>
    </source>
</reference>
<comment type="caution">
    <text evidence="3">The sequence shown here is derived from an EMBL/GenBank/DDBJ whole genome shotgun (WGS) entry which is preliminary data.</text>
</comment>
<name>A0AAN9U9C3_9PEZI</name>
<dbReference type="Proteomes" id="UP001320245">
    <property type="component" value="Unassembled WGS sequence"/>
</dbReference>
<evidence type="ECO:0000313" key="4">
    <source>
        <dbReference type="Proteomes" id="UP001320245"/>
    </source>
</evidence>